<dbReference type="GO" id="GO:0005776">
    <property type="term" value="C:autophagosome"/>
    <property type="evidence" value="ECO:0007669"/>
    <property type="project" value="TreeGrafter"/>
</dbReference>
<gene>
    <name evidence="1" type="ORF">O6P43_001024</name>
</gene>
<comment type="caution">
    <text evidence="1">The sequence shown here is derived from an EMBL/GenBank/DDBJ whole genome shotgun (WGS) entry which is preliminary data.</text>
</comment>
<dbReference type="KEGG" id="qsa:O6P43_001024"/>
<protein>
    <submittedName>
        <fullName evidence="1">Fiber Fb32-like protein isoform 3</fullName>
    </submittedName>
</protein>
<name>A0AAD7VN55_QUISA</name>
<reference evidence="1 2" key="1">
    <citation type="journal article" date="2023" name="Science">
        <title>Elucidation of the pathway for biosynthesis of saponin adjuvants from the soapbark tree.</title>
        <authorList>
            <person name="Reed J."/>
            <person name="Orme A."/>
            <person name="El-Demerdash A."/>
            <person name="Owen C."/>
            <person name="Martin L.B.B."/>
            <person name="Misra R.C."/>
            <person name="Kikuchi S."/>
            <person name="Rejzek M."/>
            <person name="Martin A.C."/>
            <person name="Harkess A."/>
            <person name="Leebens-Mack J."/>
            <person name="Louveau T."/>
            <person name="Stephenson M.J."/>
            <person name="Osbourn A."/>
        </authorList>
    </citation>
    <scope>NUCLEOTIDE SEQUENCE [LARGE SCALE GENOMIC DNA]</scope>
    <source>
        <strain evidence="1">S10</strain>
    </source>
</reference>
<keyword evidence="2" id="KW-1185">Reference proteome</keyword>
<dbReference type="InterPro" id="IPR053273">
    <property type="entry name" value="CST_Regulator"/>
</dbReference>
<accession>A0AAD7VN55</accession>
<dbReference type="EMBL" id="JARAOO010000001">
    <property type="protein sequence ID" value="KAJ7981805.1"/>
    <property type="molecule type" value="Genomic_DNA"/>
</dbReference>
<dbReference type="AlphaFoldDB" id="A0AAD7VN55"/>
<dbReference type="PANTHER" id="PTHR34659:SF1">
    <property type="entry name" value="PROTEIN EGT2"/>
    <property type="match status" value="1"/>
</dbReference>
<organism evidence="1 2">
    <name type="scientific">Quillaja saponaria</name>
    <name type="common">Soap bark tree</name>
    <dbReference type="NCBI Taxonomy" id="32244"/>
    <lineage>
        <taxon>Eukaryota</taxon>
        <taxon>Viridiplantae</taxon>
        <taxon>Streptophyta</taxon>
        <taxon>Embryophyta</taxon>
        <taxon>Tracheophyta</taxon>
        <taxon>Spermatophyta</taxon>
        <taxon>Magnoliopsida</taxon>
        <taxon>eudicotyledons</taxon>
        <taxon>Gunneridae</taxon>
        <taxon>Pentapetalae</taxon>
        <taxon>rosids</taxon>
        <taxon>fabids</taxon>
        <taxon>Fabales</taxon>
        <taxon>Quillajaceae</taxon>
        <taxon>Quillaja</taxon>
    </lineage>
</organism>
<dbReference type="GO" id="GO:0006950">
    <property type="term" value="P:response to stress"/>
    <property type="evidence" value="ECO:0007669"/>
    <property type="project" value="TreeGrafter"/>
</dbReference>
<dbReference type="Proteomes" id="UP001163823">
    <property type="component" value="Chromosome 1"/>
</dbReference>
<dbReference type="GO" id="GO:0061908">
    <property type="term" value="C:phagophore"/>
    <property type="evidence" value="ECO:0007669"/>
    <property type="project" value="TreeGrafter"/>
</dbReference>
<evidence type="ECO:0000313" key="2">
    <source>
        <dbReference type="Proteomes" id="UP001163823"/>
    </source>
</evidence>
<sequence>MDLKLKGITWVGNIYQRFEEICQEVDDVVSQDAVKYVENQVQNVGESVKKIYSDVVHDLLPPFADPAKHEAQTVPSKRNTAEIRSLFKPIIGNKENKEEIEENPVKTVIKPSCESSAFDFANNQLSHVPSGDHLVTQSGSWTSSNSFELEEFDLALEKVGDDYTKENSPVSVEQDVLKFTPQVLDLVSPCHEELSEASHFSKSFDGFDNNSFGAGTKVNSDVSAEENSHLIDEDNATKKSTPLVIELISPVNKGPHEGAFISGSFSDFNEKACGDLAGTKKDTDVGVDYSDVRVEESSYVIDEENGMGMSNSEMLELISFDEKESSGASNFTGSVDVGAENACGVASAVSDATSIQNMELLSSQKMGTVTDNFADETECIFDSLDTLSSSKMAFSSMSSQISSTKMEPLSLNCSLCWGSQCANSSENFSSEAVSCKNNLAAVTGCTSYSTRLLVCSAPASDADGEIMEFEATHVSSCRSQSVESCDDSICNSIIFGMENVELYNKSKLEESCVFVDDSELHAVSCRARKLRSYKKRIQDAFSSKKRLTKEYEQLAIWYGDTDMEFSQDRSHSLFPITPRTSLESKKLEGQHACDSEWELL</sequence>
<dbReference type="PANTHER" id="PTHR34659">
    <property type="entry name" value="BNAA05G11610D PROTEIN"/>
    <property type="match status" value="1"/>
</dbReference>
<evidence type="ECO:0000313" key="1">
    <source>
        <dbReference type="EMBL" id="KAJ7981805.1"/>
    </source>
</evidence>
<proteinExistence type="predicted"/>